<name>A0ABD2PSR6_9PLAT</name>
<accession>A0ABD2PSR6</accession>
<dbReference type="EMBL" id="JBJKFK010003241">
    <property type="protein sequence ID" value="KAL3310098.1"/>
    <property type="molecule type" value="Genomic_DNA"/>
</dbReference>
<proteinExistence type="predicted"/>
<protein>
    <submittedName>
        <fullName evidence="1">Uncharacterized protein</fullName>
    </submittedName>
</protein>
<reference evidence="1 2" key="1">
    <citation type="submission" date="2024-11" db="EMBL/GenBank/DDBJ databases">
        <title>Adaptive evolution of stress response genes in parasites aligns with host niche diversity.</title>
        <authorList>
            <person name="Hahn C."/>
            <person name="Resl P."/>
        </authorList>
    </citation>
    <scope>NUCLEOTIDE SEQUENCE [LARGE SCALE GENOMIC DNA]</scope>
    <source>
        <strain evidence="1">EGGRZ-B1_66</strain>
        <tissue evidence="1">Body</tissue>
    </source>
</reference>
<gene>
    <name evidence="1" type="ORF">Ciccas_011341</name>
</gene>
<dbReference type="Proteomes" id="UP001626550">
    <property type="component" value="Unassembled WGS sequence"/>
</dbReference>
<keyword evidence="2" id="KW-1185">Reference proteome</keyword>
<comment type="caution">
    <text evidence="1">The sequence shown here is derived from an EMBL/GenBank/DDBJ whole genome shotgun (WGS) entry which is preliminary data.</text>
</comment>
<evidence type="ECO:0000313" key="1">
    <source>
        <dbReference type="EMBL" id="KAL3310098.1"/>
    </source>
</evidence>
<dbReference type="AlphaFoldDB" id="A0ABD2PSR6"/>
<organism evidence="1 2">
    <name type="scientific">Cichlidogyrus casuarinus</name>
    <dbReference type="NCBI Taxonomy" id="1844966"/>
    <lineage>
        <taxon>Eukaryota</taxon>
        <taxon>Metazoa</taxon>
        <taxon>Spiralia</taxon>
        <taxon>Lophotrochozoa</taxon>
        <taxon>Platyhelminthes</taxon>
        <taxon>Monogenea</taxon>
        <taxon>Monopisthocotylea</taxon>
        <taxon>Dactylogyridea</taxon>
        <taxon>Ancyrocephalidae</taxon>
        <taxon>Cichlidogyrus</taxon>
    </lineage>
</organism>
<sequence>MLLLHITYNSAGTTQGEGKLFVSSAMRAIGLRFSEYETKVSFYFDFHGCIPTEVDADAYHPCDESLMFYCDQSKSSLGKPYLVPHCFRLMVNSQGVTQIDDMGPQVASLKAYDTTKNLVLATGTQPSMQLFSRDNGLIWAVTGRLSAK</sequence>
<evidence type="ECO:0000313" key="2">
    <source>
        <dbReference type="Proteomes" id="UP001626550"/>
    </source>
</evidence>